<keyword evidence="4" id="KW-1185">Reference proteome</keyword>
<evidence type="ECO:0000313" key="5">
    <source>
        <dbReference type="Proteomes" id="UP000639772"/>
    </source>
</evidence>
<dbReference type="EMBL" id="JADCNM010000586">
    <property type="protein sequence ID" value="KAG0446358.1"/>
    <property type="molecule type" value="Genomic_DNA"/>
</dbReference>
<evidence type="ECO:0000313" key="2">
    <source>
        <dbReference type="EMBL" id="KAG0446358.1"/>
    </source>
</evidence>
<name>A0A835P7J0_VANPL</name>
<dbReference type="EMBL" id="JADCNL010000585">
    <property type="protein sequence ID" value="KAG0446366.1"/>
    <property type="molecule type" value="Genomic_DNA"/>
</dbReference>
<evidence type="ECO:0000313" key="4">
    <source>
        <dbReference type="Proteomes" id="UP000636800"/>
    </source>
</evidence>
<evidence type="ECO:0000256" key="1">
    <source>
        <dbReference type="SAM" id="MobiDB-lite"/>
    </source>
</evidence>
<gene>
    <name evidence="3" type="ORF">HPP92_028868</name>
    <name evidence="2" type="ORF">HPP92_028879</name>
</gene>
<comment type="caution">
    <text evidence="2">The sequence shown here is derived from an EMBL/GenBank/DDBJ whole genome shotgun (WGS) entry which is preliminary data.</text>
</comment>
<protein>
    <submittedName>
        <fullName evidence="2">Uncharacterized protein</fullName>
    </submittedName>
</protein>
<feature type="region of interest" description="Disordered" evidence="1">
    <location>
        <begin position="1"/>
        <end position="20"/>
    </location>
</feature>
<dbReference type="Proteomes" id="UP000636800">
    <property type="component" value="Unassembled WGS sequence"/>
</dbReference>
<organism evidence="2 5">
    <name type="scientific">Vanilla planifolia</name>
    <name type="common">Vanilla</name>
    <dbReference type="NCBI Taxonomy" id="51239"/>
    <lineage>
        <taxon>Eukaryota</taxon>
        <taxon>Viridiplantae</taxon>
        <taxon>Streptophyta</taxon>
        <taxon>Embryophyta</taxon>
        <taxon>Tracheophyta</taxon>
        <taxon>Spermatophyta</taxon>
        <taxon>Magnoliopsida</taxon>
        <taxon>Liliopsida</taxon>
        <taxon>Asparagales</taxon>
        <taxon>Orchidaceae</taxon>
        <taxon>Vanilloideae</taxon>
        <taxon>Vanilleae</taxon>
        <taxon>Vanilla</taxon>
    </lineage>
</organism>
<evidence type="ECO:0000313" key="3">
    <source>
        <dbReference type="EMBL" id="KAG0446366.1"/>
    </source>
</evidence>
<dbReference type="Proteomes" id="UP000639772">
    <property type="component" value="Unassembled WGS sequence"/>
</dbReference>
<sequence length="60" mass="6635">MRDLIHSTDPCGSPPEYASELPEGAKLFNKNELRQTSGSLLAGHMFDGRRFADLKICQLA</sequence>
<accession>A0A835P7J0</accession>
<dbReference type="AlphaFoldDB" id="A0A835P7J0"/>
<reference evidence="4 5" key="1">
    <citation type="journal article" date="2020" name="Nat. Food">
        <title>A phased Vanilla planifolia genome enables genetic improvement of flavour and production.</title>
        <authorList>
            <person name="Hasing T."/>
            <person name="Tang H."/>
            <person name="Brym M."/>
            <person name="Khazi F."/>
            <person name="Huang T."/>
            <person name="Chambers A.H."/>
        </authorList>
    </citation>
    <scope>NUCLEOTIDE SEQUENCE [LARGE SCALE GENOMIC DNA]</scope>
    <source>
        <tissue evidence="2">Leaf</tissue>
    </source>
</reference>
<proteinExistence type="predicted"/>